<feature type="region of interest" description="Disordered" evidence="5">
    <location>
        <begin position="596"/>
        <end position="625"/>
    </location>
</feature>
<feature type="compositionally biased region" description="Basic and acidic residues" evidence="5">
    <location>
        <begin position="697"/>
        <end position="711"/>
    </location>
</feature>
<dbReference type="Pfam" id="PF08167">
    <property type="entry name" value="RIX1"/>
    <property type="match status" value="1"/>
</dbReference>
<keyword evidence="8" id="KW-1185">Reference proteome</keyword>
<feature type="compositionally biased region" description="Polar residues" evidence="5">
    <location>
        <begin position="683"/>
        <end position="693"/>
    </location>
</feature>
<comment type="subcellular location">
    <subcellularLocation>
        <location evidence="1">Nucleus</location>
    </subcellularLocation>
</comment>
<dbReference type="EMBL" id="RBNJ01006683">
    <property type="protein sequence ID" value="RUS28398.1"/>
    <property type="molecule type" value="Genomic_DNA"/>
</dbReference>
<evidence type="ECO:0000313" key="7">
    <source>
        <dbReference type="EMBL" id="RUS28398.1"/>
    </source>
</evidence>
<evidence type="ECO:0000259" key="6">
    <source>
        <dbReference type="Pfam" id="PF08167"/>
    </source>
</evidence>
<sequence>MSLYHAQQFNAARLLQNILTNFLIDDAKVQSFFPFVLETIIHHRLLSQSTDASTVTGTADGSMPFHKWCTRINSLLHSKVSGARWAGICLIKVSIEQSHDLYLENLGSWCSALLSLLAVGIPNNVLKPEPLSIHEAAINTLSIMFGKTQDKSELQREITSIHLPKFNTSMMNLCANRELLVCPCAYADMFFMITTTPAYSPAHSQPTIFPALSRSVTAFPTTFRPIADNCKKLCLTFLDGAHDNNPLLVQSATQCLATLNHAGGKASSAELWIGTTNRLIGSVHVALDRLLDSIEEESKLMDTYQSFEMPPVSPDYVIAFPILFNRVNSLNEAICSMLSANDHLVPHLRLFSSILLRLLSQNRNRRSVRSSVYHLVVLCLEKFGIGMVEMTCNPLLNALLEDIRMPERKSAAITANLRTSSGKKSNKKRKAELTNSDALAVADTFIESPTLELQVAAFEVLKQLLMVGGSAITPSHRSSIDSLLISRLLLLSQGMSKSDDQYHLLIKLKIYECLLASVLAPSETQASVLPYALRLFSAGQNEQSGQIRSFCSQALTICDLIIHSRLPPIQRSVTIPISPVYVPGFTLVTGEREPVTEAMDENDERSTSGTTGAFGGSSFPPTSLAVSHKPQATIVTGFSQQVSAGMPVVALVAPSSSAWGKPQEVLPEATLASSAITPEKPLSTITESKSEWQTPVEPKKPKDDPESRVIEEMATIPAAQLPTKLDSYSESNKRMIPEDFAEPSSSSSRPRQTRAASDDEDEDFEIPEIDMEGPDSDVETDDP</sequence>
<comment type="caution">
    <text evidence="7">The sequence shown here is derived from an EMBL/GenBank/DDBJ whole genome shotgun (WGS) entry which is preliminary data.</text>
</comment>
<protein>
    <recommendedName>
        <fullName evidence="3">Pre-rRNA-processing protein RIX1</fullName>
    </recommendedName>
</protein>
<organism evidence="7 8">
    <name type="scientific">Jimgerdemannia flammicorona</name>
    <dbReference type="NCBI Taxonomy" id="994334"/>
    <lineage>
        <taxon>Eukaryota</taxon>
        <taxon>Fungi</taxon>
        <taxon>Fungi incertae sedis</taxon>
        <taxon>Mucoromycota</taxon>
        <taxon>Mucoromycotina</taxon>
        <taxon>Endogonomycetes</taxon>
        <taxon>Endogonales</taxon>
        <taxon>Endogonaceae</taxon>
        <taxon>Jimgerdemannia</taxon>
    </lineage>
</organism>
<evidence type="ECO:0000256" key="1">
    <source>
        <dbReference type="ARBA" id="ARBA00004123"/>
    </source>
</evidence>
<evidence type="ECO:0000256" key="3">
    <source>
        <dbReference type="ARBA" id="ARBA00021502"/>
    </source>
</evidence>
<proteinExistence type="inferred from homology"/>
<feature type="compositionally biased region" description="Acidic residues" evidence="5">
    <location>
        <begin position="758"/>
        <end position="783"/>
    </location>
</feature>
<evidence type="ECO:0000256" key="2">
    <source>
        <dbReference type="ARBA" id="ARBA00010511"/>
    </source>
</evidence>
<dbReference type="InterPro" id="IPR012583">
    <property type="entry name" value="RIX1_N"/>
</dbReference>
<dbReference type="AlphaFoldDB" id="A0A433QF12"/>
<dbReference type="PANTHER" id="PTHR34105">
    <property type="entry name" value="PROLINE-, GLUTAMIC ACID- AND LEUCINE-RICH PROTEIN 1"/>
    <property type="match status" value="1"/>
</dbReference>
<feature type="region of interest" description="Disordered" evidence="5">
    <location>
        <begin position="677"/>
        <end position="783"/>
    </location>
</feature>
<dbReference type="PANTHER" id="PTHR34105:SF1">
    <property type="entry name" value="PROLINE-, GLUTAMIC ACID- AND LEUCINE-RICH PROTEIN 1"/>
    <property type="match status" value="1"/>
</dbReference>
<reference evidence="7 8" key="1">
    <citation type="journal article" date="2018" name="New Phytol.">
        <title>Phylogenomics of Endogonaceae and evolution of mycorrhizas within Mucoromycota.</title>
        <authorList>
            <person name="Chang Y."/>
            <person name="Desiro A."/>
            <person name="Na H."/>
            <person name="Sandor L."/>
            <person name="Lipzen A."/>
            <person name="Clum A."/>
            <person name="Barry K."/>
            <person name="Grigoriev I.V."/>
            <person name="Martin F.M."/>
            <person name="Stajich J.E."/>
            <person name="Smith M.E."/>
            <person name="Bonito G."/>
            <person name="Spatafora J.W."/>
        </authorList>
    </citation>
    <scope>NUCLEOTIDE SEQUENCE [LARGE SCALE GENOMIC DNA]</scope>
    <source>
        <strain evidence="7 8">AD002</strain>
    </source>
</reference>
<name>A0A433QF12_9FUNG</name>
<gene>
    <name evidence="7" type="ORF">BC938DRAFT_481930</name>
</gene>
<evidence type="ECO:0000256" key="4">
    <source>
        <dbReference type="ARBA" id="ARBA00023242"/>
    </source>
</evidence>
<evidence type="ECO:0000256" key="5">
    <source>
        <dbReference type="SAM" id="MobiDB-lite"/>
    </source>
</evidence>
<dbReference type="GO" id="GO:0005634">
    <property type="term" value="C:nucleus"/>
    <property type="evidence" value="ECO:0007669"/>
    <property type="project" value="UniProtKB-SubCell"/>
</dbReference>
<dbReference type="Proteomes" id="UP000274822">
    <property type="component" value="Unassembled WGS sequence"/>
</dbReference>
<keyword evidence="4" id="KW-0539">Nucleus</keyword>
<accession>A0A433QF12</accession>
<dbReference type="SUPFAM" id="SSF48371">
    <property type="entry name" value="ARM repeat"/>
    <property type="match status" value="1"/>
</dbReference>
<dbReference type="GO" id="GO:0006364">
    <property type="term" value="P:rRNA processing"/>
    <property type="evidence" value="ECO:0007669"/>
    <property type="project" value="TreeGrafter"/>
</dbReference>
<feature type="domain" description="Pre-rRNA-processing protein RIX1 N-terminal" evidence="6">
    <location>
        <begin position="30"/>
        <end position="244"/>
    </location>
</feature>
<comment type="similarity">
    <text evidence="2">Belongs to the RIX1/PELP1 family.</text>
</comment>
<feature type="compositionally biased region" description="Low complexity" evidence="5">
    <location>
        <begin position="607"/>
        <end position="619"/>
    </location>
</feature>
<evidence type="ECO:0000313" key="8">
    <source>
        <dbReference type="Proteomes" id="UP000274822"/>
    </source>
</evidence>
<dbReference type="InterPro" id="IPR016024">
    <property type="entry name" value="ARM-type_fold"/>
</dbReference>